<feature type="coiled-coil region" evidence="1">
    <location>
        <begin position="175"/>
        <end position="213"/>
    </location>
</feature>
<dbReference type="Proteomes" id="UP000580250">
    <property type="component" value="Unassembled WGS sequence"/>
</dbReference>
<reference evidence="3 4" key="1">
    <citation type="submission" date="2020-08" db="EMBL/GenBank/DDBJ databases">
        <authorList>
            <person name="Koutsovoulos G."/>
            <person name="Danchin GJ E."/>
        </authorList>
    </citation>
    <scope>NUCLEOTIDE SEQUENCE [LARGE SCALE GENOMIC DNA]</scope>
</reference>
<dbReference type="Gene3D" id="3.30.460.10">
    <property type="entry name" value="Beta Polymerase, domain 2"/>
    <property type="match status" value="1"/>
</dbReference>
<proteinExistence type="predicted"/>
<sequence length="685" mass="81054">MREIEKILNEIKLLDKGKKNKSIKNNNSSKNKRNKQNKTEQIFKGKNKIIEETEEENNKNLFDDDKKIEEIEYILNTEGVIEKIMREKNTIIKNDEEIGKEWKINLGRNEMKRRRMKEKEEKRNKQEENQKISEDEEEENDEQFNVFPLDHSWNNHLKLDHHKYFFDGKRGKNKLNFEEKELRSDEGKLNEVLKEKEIKIEDSKQNEALKEEESKNDLPDFSSFYPKIFLDNDKVDELYIELINSNNQDNERKLKLLNVGAFVEEIKNRIEYVKKIKQKFKTSISIGSIEVQIDDKNYNGFNSLESFNELEQEFNKILEENFIPGNKSNLENKLHNLLREFVMIIDGWMMIKSENEGDINNNDIIPVKSMLHRHRLASLINNPALNQINDYQKNILVSLLGNFTSQEFEVFLQNYKLKIKQKLLTYEHFEMEFTIFLELPFSFAQKINAENSLAQVIKEKFQNNNESDSYNSAINYLKSIISEWAKKVYNCIDIELLLSGSKLLNTDIVESDVDGIVILNKNKDDGCKINELNQFIGNTNVDECKNFEKVKESEISLFCLLYNQAPIHQLRKNIHTRIKIIEFILFKIKFDISFVILEDIMPLKLNKFIQHNNFEIEKIIEKLEELQNLDINENKIKEIHGEILTLASYNSNKIIKNIIVKSANLNKFTFLTKTLKLWAKSKFFK</sequence>
<evidence type="ECO:0000313" key="3">
    <source>
        <dbReference type="EMBL" id="CAD2182559.1"/>
    </source>
</evidence>
<dbReference type="SUPFAM" id="SSF81301">
    <property type="entry name" value="Nucleotidyltransferase"/>
    <property type="match status" value="1"/>
</dbReference>
<evidence type="ECO:0000313" key="4">
    <source>
        <dbReference type="Proteomes" id="UP000580250"/>
    </source>
</evidence>
<feature type="region of interest" description="Disordered" evidence="2">
    <location>
        <begin position="18"/>
        <end position="47"/>
    </location>
</feature>
<keyword evidence="1" id="KW-0175">Coiled coil</keyword>
<dbReference type="EMBL" id="CAJEWN010000435">
    <property type="protein sequence ID" value="CAD2182559.1"/>
    <property type="molecule type" value="Genomic_DNA"/>
</dbReference>
<name>A0A6V7W672_MELEN</name>
<accession>A0A6V7W672</accession>
<feature type="compositionally biased region" description="Basic and acidic residues" evidence="2">
    <location>
        <begin position="37"/>
        <end position="47"/>
    </location>
</feature>
<comment type="caution">
    <text evidence="3">The sequence shown here is derived from an EMBL/GenBank/DDBJ whole genome shotgun (WGS) entry which is preliminary data.</text>
</comment>
<evidence type="ECO:0000256" key="2">
    <source>
        <dbReference type="SAM" id="MobiDB-lite"/>
    </source>
</evidence>
<protein>
    <submittedName>
        <fullName evidence="3">Uncharacterized protein</fullName>
    </submittedName>
</protein>
<evidence type="ECO:0000256" key="1">
    <source>
        <dbReference type="SAM" id="Coils"/>
    </source>
</evidence>
<dbReference type="InterPro" id="IPR043519">
    <property type="entry name" value="NT_sf"/>
</dbReference>
<gene>
    <name evidence="3" type="ORF">MENT_LOCUS34781</name>
</gene>
<dbReference type="AlphaFoldDB" id="A0A6V7W672"/>
<feature type="compositionally biased region" description="Basic and acidic residues" evidence="2">
    <location>
        <begin position="117"/>
        <end position="133"/>
    </location>
</feature>
<feature type="region of interest" description="Disordered" evidence="2">
    <location>
        <begin position="113"/>
        <end position="142"/>
    </location>
</feature>
<organism evidence="3 4">
    <name type="scientific">Meloidogyne enterolobii</name>
    <name type="common">Root-knot nematode worm</name>
    <name type="synonym">Meloidogyne mayaguensis</name>
    <dbReference type="NCBI Taxonomy" id="390850"/>
    <lineage>
        <taxon>Eukaryota</taxon>
        <taxon>Metazoa</taxon>
        <taxon>Ecdysozoa</taxon>
        <taxon>Nematoda</taxon>
        <taxon>Chromadorea</taxon>
        <taxon>Rhabditida</taxon>
        <taxon>Tylenchina</taxon>
        <taxon>Tylenchomorpha</taxon>
        <taxon>Tylenchoidea</taxon>
        <taxon>Meloidogynidae</taxon>
        <taxon>Meloidogyninae</taxon>
        <taxon>Meloidogyne</taxon>
    </lineage>
</organism>